<gene>
    <name evidence="11" type="ORF">PSTT_09290</name>
</gene>
<keyword evidence="6 10" id="KW-0256">Endoplasmic reticulum</keyword>
<protein>
    <recommendedName>
        <fullName evidence="10">Protein PBN1</fullName>
    </recommendedName>
</protein>
<dbReference type="Proteomes" id="UP000239156">
    <property type="component" value="Unassembled WGS sequence"/>
</dbReference>
<keyword evidence="9" id="KW-0325">Glycoprotein</keyword>
<comment type="similarity">
    <text evidence="3 10">Belongs to the PIGX family.</text>
</comment>
<evidence type="ECO:0000256" key="4">
    <source>
        <dbReference type="ARBA" id="ARBA00022502"/>
    </source>
</evidence>
<dbReference type="PANTHER" id="PTHR28650">
    <property type="entry name" value="PHOSPHATIDYLINOSITOL-GLYCAN BIOSYNTHESIS CLASS X PROTEIN"/>
    <property type="match status" value="1"/>
</dbReference>
<keyword evidence="12" id="KW-1185">Reference proteome</keyword>
<evidence type="ECO:0000256" key="1">
    <source>
        <dbReference type="ARBA" id="ARBA00004389"/>
    </source>
</evidence>
<comment type="pathway">
    <text evidence="2 10">Glycolipid biosynthesis; glycosylphosphatidylinositol-anchor biosynthesis.</text>
</comment>
<evidence type="ECO:0000256" key="3">
    <source>
        <dbReference type="ARBA" id="ARBA00010345"/>
    </source>
</evidence>
<evidence type="ECO:0000313" key="11">
    <source>
        <dbReference type="EMBL" id="POW06036.1"/>
    </source>
</evidence>
<evidence type="ECO:0000256" key="6">
    <source>
        <dbReference type="ARBA" id="ARBA00022824"/>
    </source>
</evidence>
<accession>A0A2S4V919</accession>
<dbReference type="PANTHER" id="PTHR28650:SF1">
    <property type="entry name" value="PHOSPHATIDYLINOSITOL-GLYCAN BIOSYNTHESIS CLASS X PROTEIN"/>
    <property type="match status" value="1"/>
</dbReference>
<dbReference type="InterPro" id="IPR013233">
    <property type="entry name" value="PIG-X/PBN1"/>
</dbReference>
<dbReference type="VEuPathDB" id="FungiDB:PSHT_07767"/>
<evidence type="ECO:0000256" key="8">
    <source>
        <dbReference type="ARBA" id="ARBA00023136"/>
    </source>
</evidence>
<comment type="caution">
    <text evidence="11">The sequence shown here is derived from an EMBL/GenBank/DDBJ whole genome shotgun (WGS) entry which is preliminary data.</text>
</comment>
<evidence type="ECO:0000256" key="10">
    <source>
        <dbReference type="RuleBase" id="RU366056"/>
    </source>
</evidence>
<proteinExistence type="inferred from homology"/>
<name>A0A2S4V919_9BASI</name>
<evidence type="ECO:0000313" key="12">
    <source>
        <dbReference type="Proteomes" id="UP000239156"/>
    </source>
</evidence>
<dbReference type="UniPathway" id="UPA00196"/>
<keyword evidence="8" id="KW-0472">Membrane</keyword>
<dbReference type="AlphaFoldDB" id="A0A2S4V919"/>
<sequence>MGSDEREALAGCAVGLVYAEIPGTVIVDRYQLRVLYDEGRLSEPTGLPMGPLDLLVWTDADLEGPASRPDPPQPGGLMIPLPLHLNHTLSITVPLHFRYLPPIVDSKTLPLQKSSSRRPHSQSGVTRPVSHLINPLATLRAELLFFSLMSPAAARSDPNLPNLTPATINLLSKTFSAHHLSLEALHAADSHPSTPIRLTVPVGVQDDELLVQIITAAAVWMAFAWICSCLVPKHSSLKPDPRPDTKESSAHQL</sequence>
<keyword evidence="4 10" id="KW-0337">GPI-anchor biosynthesis</keyword>
<evidence type="ECO:0000256" key="7">
    <source>
        <dbReference type="ARBA" id="ARBA00022989"/>
    </source>
</evidence>
<dbReference type="GO" id="GO:0005789">
    <property type="term" value="C:endoplasmic reticulum membrane"/>
    <property type="evidence" value="ECO:0007669"/>
    <property type="project" value="UniProtKB-SubCell"/>
</dbReference>
<comment type="subcellular location">
    <subcellularLocation>
        <location evidence="1 10">Endoplasmic reticulum membrane</location>
        <topology evidence="1 10">Single-pass membrane protein</topology>
    </subcellularLocation>
</comment>
<evidence type="ECO:0000256" key="9">
    <source>
        <dbReference type="ARBA" id="ARBA00023180"/>
    </source>
</evidence>
<comment type="function">
    <text evidence="10">Required for proper folding and/or the stability of a subset of proteins in the endoplasmic reticulum. Component of glycosylphosphatidylinositol-mannosyltransferase 1 which transfers the first of the 4 mannoses in the GPI-anchor precursors during GPI-anchor biosynthesis. Probably acts by stabilizing the mannosyltransferase GPI14.</text>
</comment>
<reference evidence="11" key="1">
    <citation type="submission" date="2017-12" db="EMBL/GenBank/DDBJ databases">
        <title>Gene loss provides genomic basis for host adaptation in cereal stripe rust fungi.</title>
        <authorList>
            <person name="Xia C."/>
        </authorList>
    </citation>
    <scope>NUCLEOTIDE SEQUENCE [LARGE SCALE GENOMIC DNA]</scope>
    <source>
        <strain evidence="11">93-210</strain>
    </source>
</reference>
<dbReference type="Pfam" id="PF08320">
    <property type="entry name" value="PIG-X"/>
    <property type="match status" value="1"/>
</dbReference>
<evidence type="ECO:0000256" key="5">
    <source>
        <dbReference type="ARBA" id="ARBA00022692"/>
    </source>
</evidence>
<evidence type="ECO:0000256" key="2">
    <source>
        <dbReference type="ARBA" id="ARBA00004687"/>
    </source>
</evidence>
<dbReference type="InterPro" id="IPR040039">
    <property type="entry name" value="PIGX"/>
</dbReference>
<dbReference type="EMBL" id="PKSL01000091">
    <property type="protein sequence ID" value="POW06036.1"/>
    <property type="molecule type" value="Genomic_DNA"/>
</dbReference>
<dbReference type="VEuPathDB" id="FungiDB:PSTT_09290"/>
<keyword evidence="5" id="KW-0812">Transmembrane</keyword>
<keyword evidence="7" id="KW-1133">Transmembrane helix</keyword>
<dbReference type="GO" id="GO:0006506">
    <property type="term" value="P:GPI anchor biosynthetic process"/>
    <property type="evidence" value="ECO:0007669"/>
    <property type="project" value="UniProtKB-UniPathway"/>
</dbReference>
<organism evidence="11 12">
    <name type="scientific">Puccinia striiformis</name>
    <dbReference type="NCBI Taxonomy" id="27350"/>
    <lineage>
        <taxon>Eukaryota</taxon>
        <taxon>Fungi</taxon>
        <taxon>Dikarya</taxon>
        <taxon>Basidiomycota</taxon>
        <taxon>Pucciniomycotina</taxon>
        <taxon>Pucciniomycetes</taxon>
        <taxon>Pucciniales</taxon>
        <taxon>Pucciniaceae</taxon>
        <taxon>Puccinia</taxon>
    </lineage>
</organism>